<organism evidence="2 3">
    <name type="scientific">Candolleomyces eurysporus</name>
    <dbReference type="NCBI Taxonomy" id="2828524"/>
    <lineage>
        <taxon>Eukaryota</taxon>
        <taxon>Fungi</taxon>
        <taxon>Dikarya</taxon>
        <taxon>Basidiomycota</taxon>
        <taxon>Agaricomycotina</taxon>
        <taxon>Agaricomycetes</taxon>
        <taxon>Agaricomycetidae</taxon>
        <taxon>Agaricales</taxon>
        <taxon>Agaricineae</taxon>
        <taxon>Psathyrellaceae</taxon>
        <taxon>Candolleomyces</taxon>
    </lineage>
</organism>
<feature type="non-terminal residue" evidence="2">
    <location>
        <position position="1"/>
    </location>
</feature>
<evidence type="ECO:0000313" key="3">
    <source>
        <dbReference type="Proteomes" id="UP001140091"/>
    </source>
</evidence>
<sequence length="70" mass="7420">MSMASDSEFKKKSSVPVGTSAVSKVSSVHAPCKDNTFGGMGEKPNATKVLNQNSDDPAADCEFEYSDDDE</sequence>
<name>A0A9W8ISU6_9AGAR</name>
<gene>
    <name evidence="2" type="ORF">H1R20_g14398</name>
</gene>
<evidence type="ECO:0000313" key="2">
    <source>
        <dbReference type="EMBL" id="KAJ2922691.1"/>
    </source>
</evidence>
<reference evidence="2" key="1">
    <citation type="submission" date="2022-06" db="EMBL/GenBank/DDBJ databases">
        <title>Genome Sequence of Candolleomyces eurysporus.</title>
        <authorList>
            <person name="Buettner E."/>
        </authorList>
    </citation>
    <scope>NUCLEOTIDE SEQUENCE</scope>
    <source>
        <strain evidence="2">VTCC 930004</strain>
    </source>
</reference>
<feature type="region of interest" description="Disordered" evidence="1">
    <location>
        <begin position="1"/>
        <end position="70"/>
    </location>
</feature>
<feature type="compositionally biased region" description="Polar residues" evidence="1">
    <location>
        <begin position="16"/>
        <end position="26"/>
    </location>
</feature>
<evidence type="ECO:0000256" key="1">
    <source>
        <dbReference type="SAM" id="MobiDB-lite"/>
    </source>
</evidence>
<dbReference type="EMBL" id="JANBPK010001478">
    <property type="protein sequence ID" value="KAJ2922691.1"/>
    <property type="molecule type" value="Genomic_DNA"/>
</dbReference>
<dbReference type="AlphaFoldDB" id="A0A9W8ISU6"/>
<keyword evidence="3" id="KW-1185">Reference proteome</keyword>
<feature type="compositionally biased region" description="Acidic residues" evidence="1">
    <location>
        <begin position="57"/>
        <end position="70"/>
    </location>
</feature>
<protein>
    <submittedName>
        <fullName evidence="2">Uncharacterized protein</fullName>
    </submittedName>
</protein>
<proteinExistence type="predicted"/>
<accession>A0A9W8ISU6</accession>
<dbReference type="Proteomes" id="UP001140091">
    <property type="component" value="Unassembled WGS sequence"/>
</dbReference>
<comment type="caution">
    <text evidence="2">The sequence shown here is derived from an EMBL/GenBank/DDBJ whole genome shotgun (WGS) entry which is preliminary data.</text>
</comment>
<dbReference type="OrthoDB" id="10475176at2759"/>